<dbReference type="InterPro" id="IPR007110">
    <property type="entry name" value="Ig-like_dom"/>
</dbReference>
<dbReference type="Proteomes" id="UP001311232">
    <property type="component" value="Unassembled WGS sequence"/>
</dbReference>
<evidence type="ECO:0000313" key="8">
    <source>
        <dbReference type="Proteomes" id="UP001311232"/>
    </source>
</evidence>
<dbReference type="SMART" id="SM00406">
    <property type="entry name" value="IGv"/>
    <property type="match status" value="1"/>
</dbReference>
<dbReference type="SUPFAM" id="SSF48726">
    <property type="entry name" value="Immunoglobulin"/>
    <property type="match status" value="1"/>
</dbReference>
<proteinExistence type="predicted"/>
<dbReference type="GO" id="GO:0042101">
    <property type="term" value="C:T cell receptor complex"/>
    <property type="evidence" value="ECO:0007669"/>
    <property type="project" value="UniProtKB-KW"/>
</dbReference>
<keyword evidence="2" id="KW-1064">Adaptive immunity</keyword>
<evidence type="ECO:0000256" key="3">
    <source>
        <dbReference type="ARBA" id="ARBA00023170"/>
    </source>
</evidence>
<dbReference type="PANTHER" id="PTHR19367">
    <property type="entry name" value="T-CELL RECEPTOR ALPHA CHAIN V REGION"/>
    <property type="match status" value="1"/>
</dbReference>
<feature type="domain" description="Ig-like" evidence="6">
    <location>
        <begin position="88"/>
        <end position="193"/>
    </location>
</feature>
<dbReference type="InterPro" id="IPR013783">
    <property type="entry name" value="Ig-like_fold"/>
</dbReference>
<keyword evidence="3" id="KW-0675">Receptor</keyword>
<evidence type="ECO:0000256" key="2">
    <source>
        <dbReference type="ARBA" id="ARBA00023130"/>
    </source>
</evidence>
<dbReference type="InterPro" id="IPR013106">
    <property type="entry name" value="Ig_V-set"/>
</dbReference>
<dbReference type="EMBL" id="JAHHUM010002041">
    <property type="protein sequence ID" value="KAK5606956.1"/>
    <property type="molecule type" value="Genomic_DNA"/>
</dbReference>
<dbReference type="SMART" id="SM00409">
    <property type="entry name" value="IG"/>
    <property type="match status" value="1"/>
</dbReference>
<sequence length="197" mass="21926">MGFAPLHWGARGCGDAGTRVVLFLSGLSIWVLPWGGGESLMELLSERDPGQHYGSRKSYQLCVCCNGPFGDSTVEKLTIKQNKECKGDTVKQQEGDVVAAEGDTRTLGCTFQASGGNDALFWYKQEENSFPKYMLKQYYQTRENAPEFSKDRFQAQVNNSAFDLKIQDLQVSDSAVYYCALQPTVSGNTRTLYNNLQ</sequence>
<keyword evidence="5" id="KW-0391">Immunity</keyword>
<evidence type="ECO:0000256" key="1">
    <source>
        <dbReference type="ARBA" id="ARBA00022729"/>
    </source>
</evidence>
<keyword evidence="8" id="KW-1185">Reference proteome</keyword>
<evidence type="ECO:0000256" key="4">
    <source>
        <dbReference type="ARBA" id="ARBA00023319"/>
    </source>
</evidence>
<keyword evidence="1" id="KW-0732">Signal</keyword>
<name>A0AAV9RAP3_9TELE</name>
<dbReference type="InterPro" id="IPR051287">
    <property type="entry name" value="TCR_variable_region"/>
</dbReference>
<keyword evidence="4" id="KW-0393">Immunoglobulin domain</keyword>
<evidence type="ECO:0000313" key="7">
    <source>
        <dbReference type="EMBL" id="KAK5606956.1"/>
    </source>
</evidence>
<evidence type="ECO:0000259" key="6">
    <source>
        <dbReference type="PROSITE" id="PS50835"/>
    </source>
</evidence>
<dbReference type="PROSITE" id="PS50835">
    <property type="entry name" value="IG_LIKE"/>
    <property type="match status" value="1"/>
</dbReference>
<reference evidence="7 8" key="1">
    <citation type="submission" date="2021-06" db="EMBL/GenBank/DDBJ databases">
        <authorList>
            <person name="Palmer J.M."/>
        </authorList>
    </citation>
    <scope>NUCLEOTIDE SEQUENCE [LARGE SCALE GENOMIC DNA]</scope>
    <source>
        <strain evidence="7 8">MEX-2019</strain>
        <tissue evidence="7">Muscle</tissue>
    </source>
</reference>
<accession>A0AAV9RAP3</accession>
<dbReference type="AlphaFoldDB" id="A0AAV9RAP3"/>
<dbReference type="Gene3D" id="2.60.40.10">
    <property type="entry name" value="Immunoglobulins"/>
    <property type="match status" value="1"/>
</dbReference>
<dbReference type="PANTHER" id="PTHR19367:SF18">
    <property type="entry name" value="T CELL RECEPTOR ALPHA VARIABLE 16"/>
    <property type="match status" value="1"/>
</dbReference>
<dbReference type="Pfam" id="PF07686">
    <property type="entry name" value="V-set"/>
    <property type="match status" value="1"/>
</dbReference>
<dbReference type="InterPro" id="IPR036179">
    <property type="entry name" value="Ig-like_dom_sf"/>
</dbReference>
<keyword evidence="5" id="KW-1279">T cell receptor</keyword>
<gene>
    <name evidence="7" type="ORF">CRENBAI_012429</name>
</gene>
<evidence type="ECO:0000256" key="5">
    <source>
        <dbReference type="ARBA" id="ARBA00043266"/>
    </source>
</evidence>
<organism evidence="7 8">
    <name type="scientific">Crenichthys baileyi</name>
    <name type="common">White River springfish</name>
    <dbReference type="NCBI Taxonomy" id="28760"/>
    <lineage>
        <taxon>Eukaryota</taxon>
        <taxon>Metazoa</taxon>
        <taxon>Chordata</taxon>
        <taxon>Craniata</taxon>
        <taxon>Vertebrata</taxon>
        <taxon>Euteleostomi</taxon>
        <taxon>Actinopterygii</taxon>
        <taxon>Neopterygii</taxon>
        <taxon>Teleostei</taxon>
        <taxon>Neoteleostei</taxon>
        <taxon>Acanthomorphata</taxon>
        <taxon>Ovalentaria</taxon>
        <taxon>Atherinomorphae</taxon>
        <taxon>Cyprinodontiformes</taxon>
        <taxon>Goodeidae</taxon>
        <taxon>Crenichthys</taxon>
    </lineage>
</organism>
<comment type="caution">
    <text evidence="7">The sequence shown here is derived from an EMBL/GenBank/DDBJ whole genome shotgun (WGS) entry which is preliminary data.</text>
</comment>
<dbReference type="GO" id="GO:0002250">
    <property type="term" value="P:adaptive immune response"/>
    <property type="evidence" value="ECO:0007669"/>
    <property type="project" value="UniProtKB-KW"/>
</dbReference>
<dbReference type="InterPro" id="IPR003599">
    <property type="entry name" value="Ig_sub"/>
</dbReference>
<protein>
    <recommendedName>
        <fullName evidence="6">Ig-like domain-containing protein</fullName>
    </recommendedName>
</protein>